<dbReference type="Proteomes" id="UP000051884">
    <property type="component" value="Unassembled WGS sequence"/>
</dbReference>
<feature type="compositionally biased region" description="Polar residues" evidence="2">
    <location>
        <begin position="39"/>
        <end position="57"/>
    </location>
</feature>
<keyword evidence="1" id="KW-0677">Repeat</keyword>
<feature type="compositionally biased region" description="Low complexity" evidence="2">
    <location>
        <begin position="58"/>
        <end position="112"/>
    </location>
</feature>
<comment type="caution">
    <text evidence="4">The sequence shown here is derived from an EMBL/GenBank/DDBJ whole genome shotgun (WGS) entry which is preliminary data.</text>
</comment>
<accession>A0ABR5Q9M4</accession>
<feature type="region of interest" description="Disordered" evidence="2">
    <location>
        <begin position="1"/>
        <end position="142"/>
    </location>
</feature>
<feature type="compositionally biased region" description="Low complexity" evidence="2">
    <location>
        <begin position="8"/>
        <end position="34"/>
    </location>
</feature>
<dbReference type="EMBL" id="JQCH01000008">
    <property type="protein sequence ID" value="KRO10155.1"/>
    <property type="molecule type" value="Genomic_DNA"/>
</dbReference>
<feature type="compositionally biased region" description="Polar residues" evidence="2">
    <location>
        <begin position="128"/>
        <end position="142"/>
    </location>
</feature>
<dbReference type="Gene3D" id="3.10.20.320">
    <property type="entry name" value="Putative peptidoglycan bound protein (lpxtg motif)"/>
    <property type="match status" value="1"/>
</dbReference>
<evidence type="ECO:0000259" key="3">
    <source>
        <dbReference type="Pfam" id="PF06458"/>
    </source>
</evidence>
<evidence type="ECO:0000256" key="2">
    <source>
        <dbReference type="SAM" id="MobiDB-lite"/>
    </source>
</evidence>
<sequence>MGATINQTSVHASDTTADAATTSTVVTSTTSDAAGNQVALKTSSSTGSEVSDQSTTGADNQSASSSAGSTSSPASSESQSTTSSAASQSSTVNNTTSTANKISARSAVVASADADETDSDTKAVDPVNTGSLDGTNPAGSDAATSVIDTSEEVSDSFETTGSAVVGTDGKVTLTNGKGQNGSYVFDNQVDTTKGFTLTGSYSNGVTTTGGGLGIIIQPVDPQNAGNNSNSTADVGIDGLADTTFIGRDFYNDALKGDTTWSALTIRQTDDSGNMITTPAANVTSGTGQTNVIKAGEYYTLTWTPTSVDTTTGKVTGTLTYTTYTDSTKSTVLQATGPVTVVLNGAVSLAAFGATGGATTSQTATITSFSGTRVTMPVVVHYVDQNGKPISTDNTITVNVGSTFGVGANTDTENNTDTYGTYQAKKIDGYTFSSATGPVTVINTNISTGSNDITVTYSVAQQTVNYTVPAARWYYCYSVSNTISCCRHNGSNCS</sequence>
<dbReference type="Gene3D" id="2.60.120.200">
    <property type="match status" value="1"/>
</dbReference>
<proteinExistence type="predicted"/>
<dbReference type="Pfam" id="PF06458">
    <property type="entry name" value="MucBP"/>
    <property type="match status" value="1"/>
</dbReference>
<feature type="domain" description="MucBP" evidence="3">
    <location>
        <begin position="376"/>
        <end position="465"/>
    </location>
</feature>
<name>A0ABR5Q9M4_9LACO</name>
<organism evidence="4 5">
    <name type="scientific">Paucilactobacillus hokkaidonensis</name>
    <dbReference type="NCBI Taxonomy" id="1193095"/>
    <lineage>
        <taxon>Bacteria</taxon>
        <taxon>Bacillati</taxon>
        <taxon>Bacillota</taxon>
        <taxon>Bacilli</taxon>
        <taxon>Lactobacillales</taxon>
        <taxon>Lactobacillaceae</taxon>
        <taxon>Paucilactobacillus</taxon>
    </lineage>
</organism>
<gene>
    <name evidence="4" type="ORF">IV59_GL002176</name>
</gene>
<protein>
    <recommendedName>
        <fullName evidence="3">MucBP domain-containing protein</fullName>
    </recommendedName>
</protein>
<evidence type="ECO:0000313" key="5">
    <source>
        <dbReference type="Proteomes" id="UP000051884"/>
    </source>
</evidence>
<keyword evidence="5" id="KW-1185">Reference proteome</keyword>
<reference evidence="4 5" key="1">
    <citation type="journal article" date="2015" name="Genome Announc.">
        <title>Expanding the biotechnology potential of lactobacilli through comparative genomics of 213 strains and associated genera.</title>
        <authorList>
            <person name="Sun Z."/>
            <person name="Harris H.M."/>
            <person name="McCann A."/>
            <person name="Guo C."/>
            <person name="Argimon S."/>
            <person name="Zhang W."/>
            <person name="Yang X."/>
            <person name="Jeffery I.B."/>
            <person name="Cooney J.C."/>
            <person name="Kagawa T.F."/>
            <person name="Liu W."/>
            <person name="Song Y."/>
            <person name="Salvetti E."/>
            <person name="Wrobel A."/>
            <person name="Rasinkangas P."/>
            <person name="Parkhill J."/>
            <person name="Rea M.C."/>
            <person name="O'Sullivan O."/>
            <person name="Ritari J."/>
            <person name="Douillard F.P."/>
            <person name="Paul Ross R."/>
            <person name="Yang R."/>
            <person name="Briner A.E."/>
            <person name="Felis G.E."/>
            <person name="de Vos W.M."/>
            <person name="Barrangou R."/>
            <person name="Klaenhammer T.R."/>
            <person name="Caufield P.W."/>
            <person name="Cui Y."/>
            <person name="Zhang H."/>
            <person name="O'Toole P.W."/>
        </authorList>
    </citation>
    <scope>NUCLEOTIDE SEQUENCE [LARGE SCALE GENOMIC DNA]</scope>
    <source>
        <strain evidence="4 5">DSM 26202</strain>
    </source>
</reference>
<evidence type="ECO:0000256" key="1">
    <source>
        <dbReference type="ARBA" id="ARBA00022737"/>
    </source>
</evidence>
<evidence type="ECO:0000313" key="4">
    <source>
        <dbReference type="EMBL" id="KRO10155.1"/>
    </source>
</evidence>
<dbReference type="InterPro" id="IPR009459">
    <property type="entry name" value="MucBP_dom"/>
</dbReference>